<name>A0A7X2TRV1_9SPIO</name>
<evidence type="ECO:0000256" key="14">
    <source>
        <dbReference type="RuleBase" id="RU366012"/>
    </source>
</evidence>
<feature type="transmembrane region" description="Helical" evidence="14">
    <location>
        <begin position="194"/>
        <end position="217"/>
    </location>
</feature>
<evidence type="ECO:0000256" key="12">
    <source>
        <dbReference type="ARBA" id="ARBA00033708"/>
    </source>
</evidence>
<dbReference type="GO" id="GO:0005298">
    <property type="term" value="F:proline:sodium symporter activity"/>
    <property type="evidence" value="ECO:0007669"/>
    <property type="project" value="UniProtKB-UniRule"/>
</dbReference>
<evidence type="ECO:0000313" key="15">
    <source>
        <dbReference type="EMBL" id="MSU06515.1"/>
    </source>
</evidence>
<accession>A0A7X2TRV1</accession>
<dbReference type="RefSeq" id="WP_154425486.1">
    <property type="nucleotide sequence ID" value="NZ_VUNN01000012.1"/>
</dbReference>
<feature type="transmembrane region" description="Helical" evidence="14">
    <location>
        <begin position="322"/>
        <end position="350"/>
    </location>
</feature>
<organism evidence="15 16">
    <name type="scientific">Bullifex porci</name>
    <dbReference type="NCBI Taxonomy" id="2606638"/>
    <lineage>
        <taxon>Bacteria</taxon>
        <taxon>Pseudomonadati</taxon>
        <taxon>Spirochaetota</taxon>
        <taxon>Spirochaetia</taxon>
        <taxon>Spirochaetales</taxon>
        <taxon>Spirochaetaceae</taxon>
        <taxon>Bullifex</taxon>
    </lineage>
</organism>
<evidence type="ECO:0000256" key="3">
    <source>
        <dbReference type="ARBA" id="ARBA00022448"/>
    </source>
</evidence>
<comment type="similarity">
    <text evidence="2 13">Belongs to the sodium:solute symporter (SSF) (TC 2.A.21) family.</text>
</comment>
<feature type="transmembrane region" description="Helical" evidence="14">
    <location>
        <begin position="243"/>
        <end position="261"/>
    </location>
</feature>
<dbReference type="Proteomes" id="UP000460549">
    <property type="component" value="Unassembled WGS sequence"/>
</dbReference>
<evidence type="ECO:0000256" key="4">
    <source>
        <dbReference type="ARBA" id="ARBA00022475"/>
    </source>
</evidence>
<keyword evidence="4 14" id="KW-1003">Cell membrane</keyword>
<dbReference type="GO" id="GO:0005886">
    <property type="term" value="C:plasma membrane"/>
    <property type="evidence" value="ECO:0007669"/>
    <property type="project" value="UniProtKB-SubCell"/>
</dbReference>
<comment type="catalytic activity">
    <reaction evidence="12">
        <text>L-proline(in) + Na(+)(in) = L-proline(out) + Na(+)(out)</text>
        <dbReference type="Rhea" id="RHEA:28967"/>
        <dbReference type="ChEBI" id="CHEBI:29101"/>
        <dbReference type="ChEBI" id="CHEBI:60039"/>
    </reaction>
</comment>
<dbReference type="Pfam" id="PF00474">
    <property type="entry name" value="SSF"/>
    <property type="match status" value="1"/>
</dbReference>
<keyword evidence="11 14" id="KW-0739">Sodium transport</keyword>
<gene>
    <name evidence="15" type="ORF">FYJ80_06940</name>
</gene>
<dbReference type="InterPro" id="IPR018212">
    <property type="entry name" value="Na/solute_symporter_CS"/>
</dbReference>
<feature type="transmembrane region" description="Helical" evidence="14">
    <location>
        <begin position="77"/>
        <end position="94"/>
    </location>
</feature>
<evidence type="ECO:0000256" key="7">
    <source>
        <dbReference type="ARBA" id="ARBA00022989"/>
    </source>
</evidence>
<keyword evidence="3 14" id="KW-0813">Transport</keyword>
<dbReference type="PANTHER" id="PTHR48086:SF3">
    <property type="entry name" value="SODIUM_PROLINE SYMPORTER"/>
    <property type="match status" value="1"/>
</dbReference>
<keyword evidence="7 14" id="KW-1133">Transmembrane helix</keyword>
<evidence type="ECO:0000313" key="16">
    <source>
        <dbReference type="Proteomes" id="UP000460549"/>
    </source>
</evidence>
<evidence type="ECO:0000256" key="1">
    <source>
        <dbReference type="ARBA" id="ARBA00004651"/>
    </source>
</evidence>
<comment type="subcellular location">
    <subcellularLocation>
        <location evidence="1 14">Cell membrane</location>
        <topology evidence="1 14">Multi-pass membrane protein</topology>
    </subcellularLocation>
</comment>
<keyword evidence="8 14" id="KW-0915">Sodium</keyword>
<dbReference type="InterPro" id="IPR038377">
    <property type="entry name" value="Na/Glc_symporter_sf"/>
</dbReference>
<feature type="transmembrane region" description="Helical" evidence="14">
    <location>
        <begin position="125"/>
        <end position="147"/>
    </location>
</feature>
<feature type="transmembrane region" description="Helical" evidence="14">
    <location>
        <begin position="411"/>
        <end position="436"/>
    </location>
</feature>
<keyword evidence="10 14" id="KW-0472">Membrane</keyword>
<feature type="transmembrane region" description="Helical" evidence="14">
    <location>
        <begin position="443"/>
        <end position="462"/>
    </location>
</feature>
<dbReference type="PROSITE" id="PS00456">
    <property type="entry name" value="NA_SOLUT_SYMP_1"/>
    <property type="match status" value="1"/>
</dbReference>
<comment type="caution">
    <text evidence="15">The sequence shown here is derived from an EMBL/GenBank/DDBJ whole genome shotgun (WGS) entry which is preliminary data.</text>
</comment>
<dbReference type="InterPro" id="IPR011851">
    <property type="entry name" value="Na/Pro_symporter"/>
</dbReference>
<evidence type="ECO:0000256" key="9">
    <source>
        <dbReference type="ARBA" id="ARBA00023065"/>
    </source>
</evidence>
<reference evidence="15 16" key="1">
    <citation type="submission" date="2019-08" db="EMBL/GenBank/DDBJ databases">
        <title>In-depth cultivation of the pig gut microbiome towards novel bacterial diversity and tailored functional studies.</title>
        <authorList>
            <person name="Wylensek D."/>
            <person name="Hitch T.C.A."/>
            <person name="Clavel T."/>
        </authorList>
    </citation>
    <scope>NUCLEOTIDE SEQUENCE [LARGE SCALE GENOMIC DNA]</scope>
    <source>
        <strain evidence="15 16">NM-380-WT-3C1</strain>
    </source>
</reference>
<feature type="transmembrane region" description="Helical" evidence="14">
    <location>
        <begin position="474"/>
        <end position="495"/>
    </location>
</feature>
<evidence type="ECO:0000256" key="2">
    <source>
        <dbReference type="ARBA" id="ARBA00006434"/>
    </source>
</evidence>
<comment type="function">
    <text evidence="14">Catalyzes the sodium-dependent uptake of extracellular L-proline.</text>
</comment>
<evidence type="ECO:0000256" key="10">
    <source>
        <dbReference type="ARBA" id="ARBA00023136"/>
    </source>
</evidence>
<dbReference type="PANTHER" id="PTHR48086">
    <property type="entry name" value="SODIUM/PROLINE SYMPORTER-RELATED"/>
    <property type="match status" value="1"/>
</dbReference>
<keyword evidence="16" id="KW-1185">Reference proteome</keyword>
<dbReference type="InterPro" id="IPR050277">
    <property type="entry name" value="Sodium:Solute_Symporter"/>
</dbReference>
<dbReference type="InterPro" id="IPR001734">
    <property type="entry name" value="Na/solute_symporter"/>
</dbReference>
<keyword evidence="6 14" id="KW-0769">Symport</keyword>
<feature type="transmembrane region" description="Helical" evidence="14">
    <location>
        <begin position="387"/>
        <end position="405"/>
    </location>
</feature>
<dbReference type="AlphaFoldDB" id="A0A7X2TRV1"/>
<keyword evidence="14" id="KW-0029">Amino-acid transport</keyword>
<dbReference type="CDD" id="cd11475">
    <property type="entry name" value="SLC5sbd_PutP"/>
    <property type="match status" value="1"/>
</dbReference>
<evidence type="ECO:0000256" key="5">
    <source>
        <dbReference type="ARBA" id="ARBA00022692"/>
    </source>
</evidence>
<dbReference type="NCBIfam" id="TIGR00813">
    <property type="entry name" value="sss"/>
    <property type="match status" value="1"/>
</dbReference>
<dbReference type="PROSITE" id="PS50283">
    <property type="entry name" value="NA_SOLUT_SYMP_3"/>
    <property type="match status" value="1"/>
</dbReference>
<feature type="transmembrane region" description="Helical" evidence="14">
    <location>
        <begin position="282"/>
        <end position="302"/>
    </location>
</feature>
<dbReference type="GO" id="GO:0031402">
    <property type="term" value="F:sodium ion binding"/>
    <property type="evidence" value="ECO:0007669"/>
    <property type="project" value="UniProtKB-UniRule"/>
</dbReference>
<proteinExistence type="inferred from homology"/>
<evidence type="ECO:0000256" key="11">
    <source>
        <dbReference type="ARBA" id="ARBA00023201"/>
    </source>
</evidence>
<evidence type="ECO:0000256" key="6">
    <source>
        <dbReference type="ARBA" id="ARBA00022847"/>
    </source>
</evidence>
<keyword evidence="5 14" id="KW-0812">Transmembrane</keyword>
<feature type="transmembrane region" description="Helical" evidence="14">
    <location>
        <begin position="159"/>
        <end position="182"/>
    </location>
</feature>
<protein>
    <recommendedName>
        <fullName evidence="14">Sodium/proline symporter</fullName>
    </recommendedName>
    <alternativeName>
        <fullName evidence="14">Proline permease</fullName>
    </alternativeName>
</protein>
<evidence type="ECO:0000256" key="8">
    <source>
        <dbReference type="ARBA" id="ARBA00023053"/>
    </source>
</evidence>
<dbReference type="EMBL" id="VUNN01000012">
    <property type="protein sequence ID" value="MSU06515.1"/>
    <property type="molecule type" value="Genomic_DNA"/>
</dbReference>
<dbReference type="Gene3D" id="1.20.1730.10">
    <property type="entry name" value="Sodium/glucose cotransporter"/>
    <property type="match status" value="1"/>
</dbReference>
<sequence>MNSSAFFILLTILCYLVGMLYIGFRCAKKNTSSSDFYLGGRKLGPFVTAMSAEASDMSSYLLMGLPGLAYLTGLADVGWTIIGLSVGTYLNWLFTAKRLRRYTELTGSITLPQFFSKRFHDESKILTAVAALIIIVFFIPYTASGFAACGKLFSSLFGLPYMACMIVSAIVIISYTVAGGFLAASLTDFIQSIIMTFAIFVVLFYATTLAGGFSTVIENASNLAGYFSFNLTHDPITNAAKPYGFITVLSTLAWGLGYFGMPHILLRFMAIEDENKLSLSRRIATVWVIIAMAIAVLIGVIGRALSAMNIVETLSGSSSETIIVMIAKLLSSHGVFASIIAGLILAGILASTMSTADSQLLAASSSASHDILQDAMHLNLSEKGSMVAARTTVLIIAVLGVVIARNPASSIFSIVSFAWAGFGASFGPIIILSLYWKRLTAKGALCGMISGGLSVLVYKFMVRPLGGVFDIYELLPAFLIALFVAVIISFCSTAPSKEVVEEFEKVAGKEKLKK</sequence>
<feature type="transmembrane region" description="Helical" evidence="14">
    <location>
        <begin position="6"/>
        <end position="24"/>
    </location>
</feature>
<evidence type="ECO:0000256" key="13">
    <source>
        <dbReference type="RuleBase" id="RU362091"/>
    </source>
</evidence>
<keyword evidence="9 14" id="KW-0406">Ion transport</keyword>
<dbReference type="GO" id="GO:0015824">
    <property type="term" value="P:proline transport"/>
    <property type="evidence" value="ECO:0007669"/>
    <property type="project" value="UniProtKB-UniRule"/>
</dbReference>